<protein>
    <recommendedName>
        <fullName evidence="4">Secreted protein</fullName>
    </recommendedName>
</protein>
<dbReference type="RefSeq" id="XP_033525930.1">
    <property type="nucleotide sequence ID" value="XM_033662474.1"/>
</dbReference>
<gene>
    <name evidence="2" type="ORF">P153DRAFT_198155</name>
</gene>
<evidence type="ECO:0008006" key="4">
    <source>
        <dbReference type="Google" id="ProtNLM"/>
    </source>
</evidence>
<organism evidence="2 3">
    <name type="scientific">Dothidotthia symphoricarpi CBS 119687</name>
    <dbReference type="NCBI Taxonomy" id="1392245"/>
    <lineage>
        <taxon>Eukaryota</taxon>
        <taxon>Fungi</taxon>
        <taxon>Dikarya</taxon>
        <taxon>Ascomycota</taxon>
        <taxon>Pezizomycotina</taxon>
        <taxon>Dothideomycetes</taxon>
        <taxon>Pleosporomycetidae</taxon>
        <taxon>Pleosporales</taxon>
        <taxon>Dothidotthiaceae</taxon>
        <taxon>Dothidotthia</taxon>
    </lineage>
</organism>
<dbReference type="EMBL" id="ML977502">
    <property type="protein sequence ID" value="KAF2131543.1"/>
    <property type="molecule type" value="Genomic_DNA"/>
</dbReference>
<keyword evidence="3" id="KW-1185">Reference proteome</keyword>
<name>A0A6A6AJY6_9PLEO</name>
<feature type="chain" id="PRO_5025529708" description="Secreted protein" evidence="1">
    <location>
        <begin position="27"/>
        <end position="74"/>
    </location>
</feature>
<accession>A0A6A6AJY6</accession>
<dbReference type="GeneID" id="54402906"/>
<evidence type="ECO:0000256" key="1">
    <source>
        <dbReference type="SAM" id="SignalP"/>
    </source>
</evidence>
<reference evidence="2" key="1">
    <citation type="journal article" date="2020" name="Stud. Mycol.">
        <title>101 Dothideomycetes genomes: a test case for predicting lifestyles and emergence of pathogens.</title>
        <authorList>
            <person name="Haridas S."/>
            <person name="Albert R."/>
            <person name="Binder M."/>
            <person name="Bloem J."/>
            <person name="Labutti K."/>
            <person name="Salamov A."/>
            <person name="Andreopoulos B."/>
            <person name="Baker S."/>
            <person name="Barry K."/>
            <person name="Bills G."/>
            <person name="Bluhm B."/>
            <person name="Cannon C."/>
            <person name="Castanera R."/>
            <person name="Culley D."/>
            <person name="Daum C."/>
            <person name="Ezra D."/>
            <person name="Gonzalez J."/>
            <person name="Henrissat B."/>
            <person name="Kuo A."/>
            <person name="Liang C."/>
            <person name="Lipzen A."/>
            <person name="Lutzoni F."/>
            <person name="Magnuson J."/>
            <person name="Mondo S."/>
            <person name="Nolan M."/>
            <person name="Ohm R."/>
            <person name="Pangilinan J."/>
            <person name="Park H.-J."/>
            <person name="Ramirez L."/>
            <person name="Alfaro M."/>
            <person name="Sun H."/>
            <person name="Tritt A."/>
            <person name="Yoshinaga Y."/>
            <person name="Zwiers L.-H."/>
            <person name="Turgeon B."/>
            <person name="Goodwin S."/>
            <person name="Spatafora J."/>
            <person name="Crous P."/>
            <person name="Grigoriev I."/>
        </authorList>
    </citation>
    <scope>NUCLEOTIDE SEQUENCE</scope>
    <source>
        <strain evidence="2">CBS 119687</strain>
    </source>
</reference>
<dbReference type="Proteomes" id="UP000799771">
    <property type="component" value="Unassembled WGS sequence"/>
</dbReference>
<dbReference type="AlphaFoldDB" id="A0A6A6AJY6"/>
<proteinExistence type="predicted"/>
<keyword evidence="1" id="KW-0732">Signal</keyword>
<evidence type="ECO:0000313" key="2">
    <source>
        <dbReference type="EMBL" id="KAF2131543.1"/>
    </source>
</evidence>
<evidence type="ECO:0000313" key="3">
    <source>
        <dbReference type="Proteomes" id="UP000799771"/>
    </source>
</evidence>
<feature type="signal peptide" evidence="1">
    <location>
        <begin position="1"/>
        <end position="26"/>
    </location>
</feature>
<sequence length="74" mass="8510">MSHLAYAVFALLTCLSLFRLIPLCSCFSHFDTNFLLCSVLVRFGRCGRNVAWLVYREYPDTLRTALLELYISGQ</sequence>